<evidence type="ECO:0000256" key="2">
    <source>
        <dbReference type="SAM" id="SignalP"/>
    </source>
</evidence>
<name>A0ABV4HRP5_9GAMM</name>
<organism evidence="3 4">
    <name type="scientific">Luteimonas salinilitoris</name>
    <dbReference type="NCBI Taxonomy" id="3237697"/>
    <lineage>
        <taxon>Bacteria</taxon>
        <taxon>Pseudomonadati</taxon>
        <taxon>Pseudomonadota</taxon>
        <taxon>Gammaproteobacteria</taxon>
        <taxon>Lysobacterales</taxon>
        <taxon>Lysobacteraceae</taxon>
        <taxon>Luteimonas</taxon>
    </lineage>
</organism>
<comment type="caution">
    <text evidence="3">The sequence shown here is derived from an EMBL/GenBank/DDBJ whole genome shotgun (WGS) entry which is preliminary data.</text>
</comment>
<gene>
    <name evidence="3" type="ORF">AB6713_12510</name>
</gene>
<dbReference type="EMBL" id="JBFWIC010000016">
    <property type="protein sequence ID" value="MEZ0475426.1"/>
    <property type="molecule type" value="Genomic_DNA"/>
</dbReference>
<evidence type="ECO:0008006" key="5">
    <source>
        <dbReference type="Google" id="ProtNLM"/>
    </source>
</evidence>
<feature type="chain" id="PRO_5046122391" description="Molybdopterin-binding protein" evidence="2">
    <location>
        <begin position="26"/>
        <end position="177"/>
    </location>
</feature>
<evidence type="ECO:0000313" key="4">
    <source>
        <dbReference type="Proteomes" id="UP001566331"/>
    </source>
</evidence>
<feature type="region of interest" description="Disordered" evidence="1">
    <location>
        <begin position="24"/>
        <end position="48"/>
    </location>
</feature>
<dbReference type="SUPFAM" id="SSF56524">
    <property type="entry name" value="Oxidoreductase molybdopterin-binding domain"/>
    <property type="match status" value="1"/>
</dbReference>
<protein>
    <recommendedName>
        <fullName evidence="5">Molybdopterin-binding protein</fullName>
    </recommendedName>
</protein>
<dbReference type="InterPro" id="IPR036374">
    <property type="entry name" value="OxRdtase_Mopterin-bd_sf"/>
</dbReference>
<evidence type="ECO:0000313" key="3">
    <source>
        <dbReference type="EMBL" id="MEZ0475426.1"/>
    </source>
</evidence>
<accession>A0ABV4HRP5</accession>
<keyword evidence="2" id="KW-0732">Signal</keyword>
<feature type="signal peptide" evidence="2">
    <location>
        <begin position="1"/>
        <end position="25"/>
    </location>
</feature>
<proteinExistence type="predicted"/>
<sequence>MNRTQLLRCLLLTLLFAGNTSCATAQQPERMHDPRLRASAPRPPDVASPVAVSLDATSRSQLPRERVRAEVHGETLQCEGVSLAALLRRTEQAMPQRLHGPHLARYVLVTARDGGRALFSLAELDPAIGGTRAYVVDRCGGAPLDNATGPLRLLVPSDGDAARGVRQLLAIAVIVAP</sequence>
<reference evidence="3 4" key="1">
    <citation type="submission" date="2024-07" db="EMBL/GenBank/DDBJ databases">
        <title>Luteimonas salilacus sp. nov., isolated from the shore soil of Salt Lake in Tibet of China.</title>
        <authorList>
            <person name="Zhang X."/>
            <person name="Li A."/>
        </authorList>
    </citation>
    <scope>NUCLEOTIDE SEQUENCE [LARGE SCALE GENOMIC DNA]</scope>
    <source>
        <strain evidence="3 4">B3-2-R+30</strain>
    </source>
</reference>
<keyword evidence="4" id="KW-1185">Reference proteome</keyword>
<dbReference type="Proteomes" id="UP001566331">
    <property type="component" value="Unassembled WGS sequence"/>
</dbReference>
<dbReference type="RefSeq" id="WP_370565167.1">
    <property type="nucleotide sequence ID" value="NZ_JBFWIB010000013.1"/>
</dbReference>
<dbReference type="Gene3D" id="3.90.420.10">
    <property type="entry name" value="Oxidoreductase, molybdopterin-binding domain"/>
    <property type="match status" value="1"/>
</dbReference>
<evidence type="ECO:0000256" key="1">
    <source>
        <dbReference type="SAM" id="MobiDB-lite"/>
    </source>
</evidence>